<reference evidence="1" key="1">
    <citation type="journal article" date="2014" name="Front. Microbiol.">
        <title>High frequency of phylogenetically diverse reductive dehalogenase-homologous genes in deep subseafloor sedimentary metagenomes.</title>
        <authorList>
            <person name="Kawai M."/>
            <person name="Futagami T."/>
            <person name="Toyoda A."/>
            <person name="Takaki Y."/>
            <person name="Nishi S."/>
            <person name="Hori S."/>
            <person name="Arai W."/>
            <person name="Tsubouchi T."/>
            <person name="Morono Y."/>
            <person name="Uchiyama I."/>
            <person name="Ito T."/>
            <person name="Fujiyama A."/>
            <person name="Inagaki F."/>
            <person name="Takami H."/>
        </authorList>
    </citation>
    <scope>NUCLEOTIDE SEQUENCE</scope>
    <source>
        <strain evidence="1">Expedition CK06-06</strain>
    </source>
</reference>
<proteinExistence type="predicted"/>
<feature type="non-terminal residue" evidence="1">
    <location>
        <position position="1"/>
    </location>
</feature>
<protein>
    <submittedName>
        <fullName evidence="1">Uncharacterized protein</fullName>
    </submittedName>
</protein>
<organism evidence="1">
    <name type="scientific">marine sediment metagenome</name>
    <dbReference type="NCBI Taxonomy" id="412755"/>
    <lineage>
        <taxon>unclassified sequences</taxon>
        <taxon>metagenomes</taxon>
        <taxon>ecological metagenomes</taxon>
    </lineage>
</organism>
<gene>
    <name evidence="1" type="ORF">S06H3_13261</name>
</gene>
<comment type="caution">
    <text evidence="1">The sequence shown here is derived from an EMBL/GenBank/DDBJ whole genome shotgun (WGS) entry which is preliminary data.</text>
</comment>
<name>X1L303_9ZZZZ</name>
<sequence>EENSISVQQFHAQYDFNRNIYMAVNLGKVHGFAREEVERVIDYDREGNAITIPWLLEVDETYSSKKVLLGSNIFNSKNNKIAVIEGFLQRNRDTSILNPFNYSTPGFTLIGYLGRSEAGIEKAFGQGGWLDAYAKLRFQDFALTVKGGSSTAYGDREYLSASLIWPMSKYFSPEFGWNMRKIGHGPTKHGLSLNVRMMPITRDKKCFDKNGQLLGEEIPGVDPVEPFRL</sequence>
<dbReference type="AlphaFoldDB" id="X1L303"/>
<accession>X1L303</accession>
<dbReference type="EMBL" id="BARV01006469">
    <property type="protein sequence ID" value="GAI13348.1"/>
    <property type="molecule type" value="Genomic_DNA"/>
</dbReference>
<evidence type="ECO:0000313" key="1">
    <source>
        <dbReference type="EMBL" id="GAI13348.1"/>
    </source>
</evidence>